<feature type="site" description="Important for catalytic activity" evidence="5">
    <location>
        <position position="111"/>
    </location>
</feature>
<comment type="caution">
    <text evidence="5">Lacks conserved residue(s) required for the propagation of feature annotation.</text>
</comment>
<dbReference type="UniPathway" id="UPA00128">
    <property type="reaction ID" value="UER00191"/>
</dbReference>
<dbReference type="HAMAP" id="MF_00956">
    <property type="entry name" value="GDP_fucose_synth"/>
    <property type="match status" value="1"/>
</dbReference>
<dbReference type="PANTHER" id="PTHR43238">
    <property type="entry name" value="GDP-L-FUCOSE SYNTHASE"/>
    <property type="match status" value="1"/>
</dbReference>
<feature type="binding site" evidence="5">
    <location>
        <position position="211"/>
    </location>
    <ligand>
        <name>substrate</name>
    </ligand>
</feature>
<feature type="binding site" evidence="5">
    <location>
        <position position="181"/>
    </location>
    <ligand>
        <name>NADP(+)</name>
        <dbReference type="ChEBI" id="CHEBI:58349"/>
    </ligand>
</feature>
<sequence>MSMKGKRILVTGGAGFLGSHVVKRLKDQGCTDLIIPRSREYDLRDSTVTVSLLKNTKPDIVVHLAASVGGIGANRRNPGTLFYDNAAMGIHLIEAARLAQVEKVIICGTICSYPKFTPVPFKEEALWDGYPEETNAPYGLAKKMLLVQSQAYRQQYGFNSIYLLPVNLYGPRDNFDLESSHVIPALIRKCVEAKEKGEQQLHAWGSGKATREFLYVEDAAEAIVLAAEKYDDGEPVNIGTGHEITIKDLADLIAEKAGFTGEIIWDSSKPDGQPRRCLDVTKSKQLFGFEARTTLEEGLQKTIDWYVKNRRL</sequence>
<dbReference type="CDD" id="cd05239">
    <property type="entry name" value="GDP_FS_SDR_e"/>
    <property type="match status" value="1"/>
</dbReference>
<feature type="binding site" evidence="5">
    <location>
        <begin position="165"/>
        <end position="168"/>
    </location>
    <ligand>
        <name>NADP(+)</name>
        <dbReference type="ChEBI" id="CHEBI:58349"/>
    </ligand>
</feature>
<dbReference type="GO" id="GO:0050577">
    <property type="term" value="F:GDP-L-fucose synthase activity"/>
    <property type="evidence" value="ECO:0007669"/>
    <property type="project" value="UniProtKB-UniRule"/>
</dbReference>
<reference evidence="7 8" key="1">
    <citation type="submission" date="2017-11" db="EMBL/GenBank/DDBJ databases">
        <title>Comparitive Functional Genomics of Dry Heat Resistant strains isolated from the Viking Spacecraft.</title>
        <authorList>
            <person name="Seuylemezian A."/>
            <person name="Cooper K."/>
            <person name="Vaishampayan P."/>
        </authorList>
    </citation>
    <scope>NUCLEOTIDE SEQUENCE [LARGE SCALE GENOMIC DNA]</scope>
    <source>
        <strain evidence="7 8">V32-6</strain>
    </source>
</reference>
<proteinExistence type="inferred from homology"/>
<comment type="similarity">
    <text evidence="1 5">Belongs to the NAD(P)-dependent epimerase/dehydratase family. Fucose synthase subfamily.</text>
</comment>
<dbReference type="GO" id="GO:0042351">
    <property type="term" value="P:'de novo' GDP-L-fucose biosynthetic process"/>
    <property type="evidence" value="ECO:0007669"/>
    <property type="project" value="UniProtKB-UniRule"/>
</dbReference>
<feature type="active site" description="Proton donor/acceptor" evidence="5">
    <location>
        <position position="138"/>
    </location>
</feature>
<feature type="site" description="Important for catalytic activity" evidence="5">
    <location>
        <position position="109"/>
    </location>
</feature>
<dbReference type="PANTHER" id="PTHR43238:SF1">
    <property type="entry name" value="GDP-L-FUCOSE SYNTHASE"/>
    <property type="match status" value="1"/>
</dbReference>
<evidence type="ECO:0000256" key="4">
    <source>
        <dbReference type="ARBA" id="ARBA00023235"/>
    </source>
</evidence>
<dbReference type="Gene3D" id="3.40.50.720">
    <property type="entry name" value="NAD(P)-binding Rossmann-like Domain"/>
    <property type="match status" value="1"/>
</dbReference>
<evidence type="ECO:0000313" key="8">
    <source>
        <dbReference type="Proteomes" id="UP000234950"/>
    </source>
</evidence>
<dbReference type="EMBL" id="PGVE01000078">
    <property type="protein sequence ID" value="PLS02228.1"/>
    <property type="molecule type" value="Genomic_DNA"/>
</dbReference>
<evidence type="ECO:0000313" key="7">
    <source>
        <dbReference type="EMBL" id="PLS02228.1"/>
    </source>
</evidence>
<evidence type="ECO:0000259" key="6">
    <source>
        <dbReference type="Pfam" id="PF01370"/>
    </source>
</evidence>
<feature type="binding site" evidence="5">
    <location>
        <position position="271"/>
    </location>
    <ligand>
        <name>substrate</name>
    </ligand>
</feature>
<dbReference type="Pfam" id="PF01370">
    <property type="entry name" value="Epimerase"/>
    <property type="match status" value="1"/>
</dbReference>
<dbReference type="GO" id="GO:0070401">
    <property type="term" value="F:NADP+ binding"/>
    <property type="evidence" value="ECO:0007669"/>
    <property type="project" value="UniProtKB-UniRule"/>
</dbReference>
<evidence type="ECO:0000256" key="3">
    <source>
        <dbReference type="ARBA" id="ARBA00023002"/>
    </source>
</evidence>
<dbReference type="GO" id="GO:0016853">
    <property type="term" value="F:isomerase activity"/>
    <property type="evidence" value="ECO:0007669"/>
    <property type="project" value="UniProtKB-KW"/>
</dbReference>
<name>A0A2N5H9M8_9BACI</name>
<feature type="binding site" evidence="5">
    <location>
        <position position="204"/>
    </location>
    <ligand>
        <name>substrate</name>
    </ligand>
</feature>
<evidence type="ECO:0000256" key="5">
    <source>
        <dbReference type="HAMAP-Rule" id="MF_00956"/>
    </source>
</evidence>
<dbReference type="InterPro" id="IPR001509">
    <property type="entry name" value="Epimerase_deHydtase"/>
</dbReference>
<feature type="binding site" evidence="5">
    <location>
        <begin position="12"/>
        <end position="18"/>
    </location>
    <ligand>
        <name>NADP(+)</name>
        <dbReference type="ChEBI" id="CHEBI:58349"/>
    </ligand>
</feature>
<dbReference type="Proteomes" id="UP000234950">
    <property type="component" value="Unassembled WGS sequence"/>
</dbReference>
<comment type="function">
    <text evidence="5">Catalyzes the two-step NADP-dependent conversion of GDP-4-dehydro-6-deoxy-D-mannose to GDP-fucose, involving an epimerase and a reductase reaction.</text>
</comment>
<organism evidence="7 8">
    <name type="scientific">Neobacillus cucumis</name>
    <dbReference type="NCBI Taxonomy" id="1740721"/>
    <lineage>
        <taxon>Bacteria</taxon>
        <taxon>Bacillati</taxon>
        <taxon>Bacillota</taxon>
        <taxon>Bacilli</taxon>
        <taxon>Bacillales</taxon>
        <taxon>Bacillaceae</taxon>
        <taxon>Neobacillus</taxon>
    </lineage>
</organism>
<comment type="caution">
    <text evidence="7">The sequence shown here is derived from an EMBL/GenBank/DDBJ whole genome shotgun (WGS) entry which is preliminary data.</text>
</comment>
<dbReference type="AlphaFoldDB" id="A0A2N5H9M8"/>
<dbReference type="InterPro" id="IPR028614">
    <property type="entry name" value="GDP_fucose/colitose_synth"/>
</dbReference>
<keyword evidence="4 5" id="KW-0413">Isomerase</keyword>
<keyword evidence="3 5" id="KW-0560">Oxidoreductase</keyword>
<feature type="domain" description="NAD-dependent epimerase/dehydratase" evidence="6">
    <location>
        <begin position="8"/>
        <end position="239"/>
    </location>
</feature>
<evidence type="ECO:0000256" key="1">
    <source>
        <dbReference type="ARBA" id="ARBA00005959"/>
    </source>
</evidence>
<dbReference type="Gene3D" id="3.90.25.10">
    <property type="entry name" value="UDP-galactose 4-epimerase, domain 1"/>
    <property type="match status" value="1"/>
</dbReference>
<dbReference type="SUPFAM" id="SSF51735">
    <property type="entry name" value="NAD(P)-binding Rossmann-fold domains"/>
    <property type="match status" value="1"/>
</dbReference>
<gene>
    <name evidence="5" type="primary">fcl</name>
    <name evidence="7" type="ORF">CVD27_21025</name>
</gene>
<keyword evidence="2 5" id="KW-0521">NADP</keyword>
<dbReference type="EC" id="1.1.1.271" evidence="5"/>
<feature type="binding site" evidence="5">
    <location>
        <position position="189"/>
    </location>
    <ligand>
        <name>substrate</name>
    </ligand>
</feature>
<comment type="catalytic activity">
    <reaction evidence="5">
        <text>GDP-beta-L-fucose + NADP(+) = GDP-4-dehydro-alpha-D-rhamnose + NADPH + H(+)</text>
        <dbReference type="Rhea" id="RHEA:18885"/>
        <dbReference type="ChEBI" id="CHEBI:15378"/>
        <dbReference type="ChEBI" id="CHEBI:57273"/>
        <dbReference type="ChEBI" id="CHEBI:57783"/>
        <dbReference type="ChEBI" id="CHEBI:57964"/>
        <dbReference type="ChEBI" id="CHEBI:58349"/>
        <dbReference type="EC" id="1.1.1.271"/>
    </reaction>
</comment>
<protein>
    <recommendedName>
        <fullName evidence="5">GDP-L-fucose synthase</fullName>
        <ecNumber evidence="5">1.1.1.271</ecNumber>
    </recommendedName>
    <alternativeName>
        <fullName evidence="5">GDP-4-keto-6-deoxy-D-mannose-3,5-epimerase-4-reductase</fullName>
    </alternativeName>
</protein>
<evidence type="ECO:0000256" key="2">
    <source>
        <dbReference type="ARBA" id="ARBA00022857"/>
    </source>
</evidence>
<keyword evidence="8" id="KW-1185">Reference proteome</keyword>
<comment type="pathway">
    <text evidence="5">Nucleotide-sugar biosynthesis; GDP-L-fucose biosynthesis via de novo pathway; GDP-L-fucose from GDP-alpha-D-mannose: step 2/2.</text>
</comment>
<accession>A0A2N5H9M8</accession>
<feature type="binding site" evidence="5">
    <location>
        <position position="142"/>
    </location>
    <ligand>
        <name>NADP(+)</name>
        <dbReference type="ChEBI" id="CHEBI:58349"/>
    </ligand>
</feature>
<keyword evidence="5" id="KW-0511">Multifunctional enzyme</keyword>
<dbReference type="InterPro" id="IPR036291">
    <property type="entry name" value="NAD(P)-bd_dom_sf"/>
</dbReference>
<dbReference type="OrthoDB" id="9811425at2"/>